<protein>
    <submittedName>
        <fullName evidence="2">Uncharacterized protein</fullName>
    </submittedName>
</protein>
<proteinExistence type="predicted"/>
<evidence type="ECO:0000256" key="1">
    <source>
        <dbReference type="SAM" id="MobiDB-lite"/>
    </source>
</evidence>
<name>A0A6A5F0X7_PERFL</name>
<sequence>MPDRLSLCSLVHPTAHGGGRELCAANIIRRGDAFHRQRRSRAGEPWQQGATQTQQPVTPYRNGDITCRQTDVDRQRRHPARFPRIGGEIQASHQVVSSLLSSRLHLYRPSSSASSTQGVLSP</sequence>
<evidence type="ECO:0000313" key="3">
    <source>
        <dbReference type="Proteomes" id="UP000465112"/>
    </source>
</evidence>
<organism evidence="2 3">
    <name type="scientific">Perca fluviatilis</name>
    <name type="common">European perch</name>
    <dbReference type="NCBI Taxonomy" id="8168"/>
    <lineage>
        <taxon>Eukaryota</taxon>
        <taxon>Metazoa</taxon>
        <taxon>Chordata</taxon>
        <taxon>Craniata</taxon>
        <taxon>Vertebrata</taxon>
        <taxon>Euteleostomi</taxon>
        <taxon>Actinopterygii</taxon>
        <taxon>Neopterygii</taxon>
        <taxon>Teleostei</taxon>
        <taxon>Neoteleostei</taxon>
        <taxon>Acanthomorphata</taxon>
        <taxon>Eupercaria</taxon>
        <taxon>Perciformes</taxon>
        <taxon>Percoidei</taxon>
        <taxon>Percidae</taxon>
        <taxon>Percinae</taxon>
        <taxon>Perca</taxon>
    </lineage>
</organism>
<evidence type="ECO:0000313" key="2">
    <source>
        <dbReference type="EMBL" id="KAF1381654.1"/>
    </source>
</evidence>
<reference evidence="2 3" key="1">
    <citation type="submission" date="2019-06" db="EMBL/GenBank/DDBJ databases">
        <title>A chromosome-scale genome assembly of the European perch, Perca fluviatilis.</title>
        <authorList>
            <person name="Roques C."/>
            <person name="Zahm M."/>
            <person name="Cabau C."/>
            <person name="Klopp C."/>
            <person name="Bouchez O."/>
            <person name="Donnadieu C."/>
            <person name="Kuhl H."/>
            <person name="Gislard M."/>
            <person name="Guendouz S."/>
            <person name="Journot L."/>
            <person name="Haffray P."/>
            <person name="Bestin A."/>
            <person name="Morvezen R."/>
            <person name="Feron R."/>
            <person name="Wen M."/>
            <person name="Jouanno E."/>
            <person name="Herpin A."/>
            <person name="Schartl M."/>
            <person name="Postlethwait J."/>
            <person name="Schaerlinger B."/>
            <person name="Chardard D."/>
            <person name="Lecocq T."/>
            <person name="Poncet C."/>
            <person name="Jaffrelo L."/>
            <person name="Lampietro C."/>
            <person name="Guiguen Y."/>
        </authorList>
    </citation>
    <scope>NUCLEOTIDE SEQUENCE [LARGE SCALE GENOMIC DNA]</scope>
    <source>
        <tissue evidence="2">Blood</tissue>
    </source>
</reference>
<accession>A0A6A5F0X7</accession>
<dbReference type="EMBL" id="VHII01000013">
    <property type="protein sequence ID" value="KAF1381654.1"/>
    <property type="molecule type" value="Genomic_DNA"/>
</dbReference>
<keyword evidence="3" id="KW-1185">Reference proteome</keyword>
<gene>
    <name evidence="2" type="ORF">PFLUV_G00156190</name>
</gene>
<feature type="region of interest" description="Disordered" evidence="1">
    <location>
        <begin position="35"/>
        <end position="62"/>
    </location>
</feature>
<dbReference type="Proteomes" id="UP000465112">
    <property type="component" value="Chromosome 13"/>
</dbReference>
<feature type="compositionally biased region" description="Polar residues" evidence="1">
    <location>
        <begin position="48"/>
        <end position="57"/>
    </location>
</feature>
<dbReference type="AlphaFoldDB" id="A0A6A5F0X7"/>
<comment type="caution">
    <text evidence="2">The sequence shown here is derived from an EMBL/GenBank/DDBJ whole genome shotgun (WGS) entry which is preliminary data.</text>
</comment>